<dbReference type="Proteomes" id="UP000287651">
    <property type="component" value="Unassembled WGS sequence"/>
</dbReference>
<accession>A0A426XDV5</accession>
<evidence type="ECO:0000313" key="1">
    <source>
        <dbReference type="EMBL" id="RRT37657.1"/>
    </source>
</evidence>
<gene>
    <name evidence="1" type="ORF">B296_00049217</name>
</gene>
<organism evidence="1 2">
    <name type="scientific">Ensete ventricosum</name>
    <name type="common">Abyssinian banana</name>
    <name type="synonym">Musa ensete</name>
    <dbReference type="NCBI Taxonomy" id="4639"/>
    <lineage>
        <taxon>Eukaryota</taxon>
        <taxon>Viridiplantae</taxon>
        <taxon>Streptophyta</taxon>
        <taxon>Embryophyta</taxon>
        <taxon>Tracheophyta</taxon>
        <taxon>Spermatophyta</taxon>
        <taxon>Magnoliopsida</taxon>
        <taxon>Liliopsida</taxon>
        <taxon>Zingiberales</taxon>
        <taxon>Musaceae</taxon>
        <taxon>Ensete</taxon>
    </lineage>
</organism>
<name>A0A426XDV5_ENSVE</name>
<sequence length="89" mass="10134">MQYLRTCPVRDTIIRRAAGSSTSVNNATARRAVDSKNECHAAGELDYFSAHIRLREPGKSEDKAELMQECSTKERSKQYAVPYLFYSEE</sequence>
<dbReference type="AlphaFoldDB" id="A0A426XDV5"/>
<proteinExistence type="predicted"/>
<evidence type="ECO:0000313" key="2">
    <source>
        <dbReference type="Proteomes" id="UP000287651"/>
    </source>
</evidence>
<protein>
    <submittedName>
        <fullName evidence="1">Uncharacterized protein</fullName>
    </submittedName>
</protein>
<comment type="caution">
    <text evidence="1">The sequence shown here is derived from an EMBL/GenBank/DDBJ whole genome shotgun (WGS) entry which is preliminary data.</text>
</comment>
<reference evidence="1 2" key="1">
    <citation type="journal article" date="2014" name="Agronomy (Basel)">
        <title>A Draft Genome Sequence for Ensete ventricosum, the Drought-Tolerant Tree Against Hunger.</title>
        <authorList>
            <person name="Harrison J."/>
            <person name="Moore K.A."/>
            <person name="Paszkiewicz K."/>
            <person name="Jones T."/>
            <person name="Grant M."/>
            <person name="Ambacheew D."/>
            <person name="Muzemil S."/>
            <person name="Studholme D.J."/>
        </authorList>
    </citation>
    <scope>NUCLEOTIDE SEQUENCE [LARGE SCALE GENOMIC DNA]</scope>
</reference>
<dbReference type="EMBL" id="AMZH03022041">
    <property type="protein sequence ID" value="RRT37657.1"/>
    <property type="molecule type" value="Genomic_DNA"/>
</dbReference>